<dbReference type="RefSeq" id="WP_268757263.1">
    <property type="nucleotide sequence ID" value="NZ_CP113836.1"/>
</dbReference>
<dbReference type="EMBL" id="CP113836">
    <property type="protein sequence ID" value="WAL67136.1"/>
    <property type="molecule type" value="Genomic_DNA"/>
</dbReference>
<organism evidence="1 2">
    <name type="scientific">Amycolatopsis cynarae</name>
    <dbReference type="NCBI Taxonomy" id="2995223"/>
    <lineage>
        <taxon>Bacteria</taxon>
        <taxon>Bacillati</taxon>
        <taxon>Actinomycetota</taxon>
        <taxon>Actinomycetes</taxon>
        <taxon>Pseudonocardiales</taxon>
        <taxon>Pseudonocardiaceae</taxon>
        <taxon>Amycolatopsis</taxon>
    </lineage>
</organism>
<evidence type="ECO:0000313" key="1">
    <source>
        <dbReference type="EMBL" id="WAL67136.1"/>
    </source>
</evidence>
<keyword evidence="2" id="KW-1185">Reference proteome</keyword>
<evidence type="ECO:0000313" key="2">
    <source>
        <dbReference type="Proteomes" id="UP001163203"/>
    </source>
</evidence>
<dbReference type="Proteomes" id="UP001163203">
    <property type="component" value="Chromosome"/>
</dbReference>
<name>A0ABY7B478_9PSEU</name>
<gene>
    <name evidence="1" type="ORF">ORV05_04930</name>
</gene>
<reference evidence="1" key="1">
    <citation type="submission" date="2022-11" db="EMBL/GenBank/DDBJ databases">
        <authorList>
            <person name="Mo P."/>
        </authorList>
    </citation>
    <scope>NUCLEOTIDE SEQUENCE</scope>
    <source>
        <strain evidence="1">HUAS 11-8</strain>
    </source>
</reference>
<proteinExistence type="predicted"/>
<sequence length="161" mass="18342">MRIIVPCITTMLHPQTAAWATANGAELWPLLPGRDYAYFELLREIWERDPGDTMIVEHDMVPAPGMTQEMADCPYLWCSSPYTVGTGVEITDGLGCVKFAGLLKQASPDLMRRVGEIDDDGLPARDWRRLDTRISRMLRHLGYRPHLHASATHLHDYRERP</sequence>
<accession>A0ABY7B478</accession>
<protein>
    <submittedName>
        <fullName evidence="1">Uncharacterized protein</fullName>
    </submittedName>
</protein>